<evidence type="ECO:0000256" key="1">
    <source>
        <dbReference type="SAM" id="SignalP"/>
    </source>
</evidence>
<dbReference type="STRING" id="1116391.PM3016_4618"/>
<name>H6NDM4_9BACL</name>
<keyword evidence="3" id="KW-1185">Reference proteome</keyword>
<proteinExistence type="predicted"/>
<organism evidence="2 3">
    <name type="scientific">Paenibacillus mucilaginosus 3016</name>
    <dbReference type="NCBI Taxonomy" id="1116391"/>
    <lineage>
        <taxon>Bacteria</taxon>
        <taxon>Bacillati</taxon>
        <taxon>Bacillota</taxon>
        <taxon>Bacilli</taxon>
        <taxon>Bacillales</taxon>
        <taxon>Paenibacillaceae</taxon>
        <taxon>Paenibacillus</taxon>
    </lineage>
</organism>
<keyword evidence="1" id="KW-0732">Signal</keyword>
<protein>
    <submittedName>
        <fullName evidence="2">Uncharacterized protein</fullName>
    </submittedName>
</protein>
<evidence type="ECO:0000313" key="2">
    <source>
        <dbReference type="EMBL" id="AFC31364.1"/>
    </source>
</evidence>
<feature type="signal peptide" evidence="1">
    <location>
        <begin position="1"/>
        <end position="33"/>
    </location>
</feature>
<dbReference type="KEGG" id="pmq:PM3016_4618"/>
<dbReference type="AlphaFoldDB" id="H6NDM4"/>
<sequence length="494" mass="55152">MKKWFRLRTSLPASTAALLLAAQLMAAAAQLMAAAPAVHAAAAPAVTVTLPSFPVKINGLTIDPSKAQYPPIVYKDITYFPLTWDYTQTLGLPYTWSETEGLRITGNGNRYRVRPAADTGGSNRKTAYTAAPVTYPVTVNDKAIDTAAEEYPLLNFRNITYFPMTWRFMHDEFHMKLSWQAKDGFAVISPQRHYMYTIFSDDADYLYLNSGSQSYKVRKSLSELPVLLTEEENRKIYDQPVRVDQEVLPPAEFKMPASPSVERKSRTFYYGSQELLTLAPKDSGSQGFTETDAAGMVYTEASLDLGAGRSLLAVKETDSTKDMAADFFTYYRYFYVNADGKPQPLSGYTHWPVTGLQPNPDGSWWLASKAYKGSSISARNAFMTGELALLRPDGQSISLNEKLKVREIEVLSRKEDGSLTFRAYSRIFQDDNPAHGIYETDPAGNLTKLSEASGAAYVDTAGDLWVAGRELNQLTNLSKNVSRLWYDYEFPFAE</sequence>
<accession>H6NDM4</accession>
<dbReference type="Proteomes" id="UP000007523">
    <property type="component" value="Chromosome"/>
</dbReference>
<dbReference type="RefSeq" id="WP_014371090.1">
    <property type="nucleotide sequence ID" value="NC_016935.1"/>
</dbReference>
<evidence type="ECO:0000313" key="3">
    <source>
        <dbReference type="Proteomes" id="UP000007523"/>
    </source>
</evidence>
<feature type="chain" id="PRO_5038681839" evidence="1">
    <location>
        <begin position="34"/>
        <end position="494"/>
    </location>
</feature>
<dbReference type="HOGENOM" id="CLU_560016_0_0_9"/>
<reference evidence="2 3" key="1">
    <citation type="journal article" date="2012" name="J. Bacteriol.">
        <title>Complete Genome Sequence of Paenibacillus mucilaginosus 3016, a Bacterium Functional as Microbial Fertilizer.</title>
        <authorList>
            <person name="Ma M."/>
            <person name="Wang Z."/>
            <person name="Li L."/>
            <person name="Jiang X."/>
            <person name="Guan D."/>
            <person name="Cao F."/>
            <person name="Chen H."/>
            <person name="Wang X."/>
            <person name="Shen D."/>
            <person name="Du B."/>
            <person name="Li J."/>
        </authorList>
    </citation>
    <scope>NUCLEOTIDE SEQUENCE [LARGE SCALE GENOMIC DNA]</scope>
    <source>
        <strain evidence="2 3">3016</strain>
    </source>
</reference>
<dbReference type="EMBL" id="CP003235">
    <property type="protein sequence ID" value="AFC31364.1"/>
    <property type="molecule type" value="Genomic_DNA"/>
</dbReference>
<gene>
    <name evidence="2" type="ORF">PM3016_4618</name>
</gene>